<dbReference type="Gene3D" id="2.60.40.10">
    <property type="entry name" value="Immunoglobulins"/>
    <property type="match status" value="1"/>
</dbReference>
<organism evidence="3 4">
    <name type="scientific">Cirrhinus molitorella</name>
    <name type="common">mud carp</name>
    <dbReference type="NCBI Taxonomy" id="172907"/>
    <lineage>
        <taxon>Eukaryota</taxon>
        <taxon>Metazoa</taxon>
        <taxon>Chordata</taxon>
        <taxon>Craniata</taxon>
        <taxon>Vertebrata</taxon>
        <taxon>Euteleostomi</taxon>
        <taxon>Actinopterygii</taxon>
        <taxon>Neopterygii</taxon>
        <taxon>Teleostei</taxon>
        <taxon>Ostariophysi</taxon>
        <taxon>Cypriniformes</taxon>
        <taxon>Cyprinidae</taxon>
        <taxon>Labeoninae</taxon>
        <taxon>Labeonini</taxon>
        <taxon>Cirrhinus</taxon>
    </lineage>
</organism>
<keyword evidence="1" id="KW-0732">Signal</keyword>
<accession>A0ABR3MLN1</accession>
<sequence length="129" mass="14324">MDLHINCNIKWFTLLCLALHCFLWKSSLTVSVQQGQNVTLSCPLIPNSNDGVLSWYKQTPWHGPQLILSYNITNTSQVRYGMGLDHSRYVVLTREGVEIFLSCVAKPANFGLIGLAGSQEICAEVLAVL</sequence>
<reference evidence="3 4" key="1">
    <citation type="submission" date="2023-09" db="EMBL/GenBank/DDBJ databases">
        <authorList>
            <person name="Wang M."/>
        </authorList>
    </citation>
    <scope>NUCLEOTIDE SEQUENCE [LARGE SCALE GENOMIC DNA]</scope>
    <source>
        <strain evidence="3">GT-2023</strain>
        <tissue evidence="3">Liver</tissue>
    </source>
</reference>
<dbReference type="Proteomes" id="UP001558613">
    <property type="component" value="Unassembled WGS sequence"/>
</dbReference>
<keyword evidence="4" id="KW-1185">Reference proteome</keyword>
<evidence type="ECO:0000313" key="4">
    <source>
        <dbReference type="Proteomes" id="UP001558613"/>
    </source>
</evidence>
<evidence type="ECO:0000313" key="3">
    <source>
        <dbReference type="EMBL" id="KAL1265529.1"/>
    </source>
</evidence>
<dbReference type="Pfam" id="PF07686">
    <property type="entry name" value="V-set"/>
    <property type="match status" value="1"/>
</dbReference>
<dbReference type="CDD" id="cd00099">
    <property type="entry name" value="IgV"/>
    <property type="match status" value="1"/>
</dbReference>
<dbReference type="SUPFAM" id="SSF48726">
    <property type="entry name" value="Immunoglobulin"/>
    <property type="match status" value="1"/>
</dbReference>
<proteinExistence type="predicted"/>
<evidence type="ECO:0000256" key="1">
    <source>
        <dbReference type="SAM" id="SignalP"/>
    </source>
</evidence>
<feature type="signal peptide" evidence="1">
    <location>
        <begin position="1"/>
        <end position="29"/>
    </location>
</feature>
<comment type="caution">
    <text evidence="3">The sequence shown here is derived from an EMBL/GenBank/DDBJ whole genome shotgun (WGS) entry which is preliminary data.</text>
</comment>
<dbReference type="InterPro" id="IPR036179">
    <property type="entry name" value="Ig-like_dom_sf"/>
</dbReference>
<dbReference type="InterPro" id="IPR013783">
    <property type="entry name" value="Ig-like_fold"/>
</dbReference>
<feature type="domain" description="Immunoglobulin V-set" evidence="2">
    <location>
        <begin position="27"/>
        <end position="76"/>
    </location>
</feature>
<evidence type="ECO:0000259" key="2">
    <source>
        <dbReference type="Pfam" id="PF07686"/>
    </source>
</evidence>
<protein>
    <recommendedName>
        <fullName evidence="2">Immunoglobulin V-set domain-containing protein</fullName>
    </recommendedName>
</protein>
<gene>
    <name evidence="3" type="ORF">QQF64_003556</name>
</gene>
<feature type="chain" id="PRO_5045125167" description="Immunoglobulin V-set domain-containing protein" evidence="1">
    <location>
        <begin position="30"/>
        <end position="129"/>
    </location>
</feature>
<name>A0ABR3MLN1_9TELE</name>
<dbReference type="InterPro" id="IPR013106">
    <property type="entry name" value="Ig_V-set"/>
</dbReference>
<dbReference type="EMBL" id="JAYMGO010000011">
    <property type="protein sequence ID" value="KAL1265529.1"/>
    <property type="molecule type" value="Genomic_DNA"/>
</dbReference>